<feature type="chain" id="PRO_5036896909" description="Secretion system C-terminal sorting domain-containing protein" evidence="3">
    <location>
        <begin position="26"/>
        <end position="1345"/>
    </location>
</feature>
<dbReference type="InterPro" id="IPR042229">
    <property type="entry name" value="Listeria/Bacterioides_rpt_sf"/>
</dbReference>
<sequence length="1345" mass="141619">MSRINESIFLAFVVLILTANSYSQSANCNLGNAGAEITVGASCSFETWNSTNNSSYWNSASGCGAWDGDDVWAWFTATSTSTTITYSPGSGFDPVLHLFTGACSTGMSALACADDAGSGSDETITYATTVGQVYMIRIQDYWDNASYTGELCVYDATGGGGGGGTCDHEVCLEDTYGDGWGSNSVDVLVNGVVVLNDITLGSGYGPACFSITADVGDDIDVVYNANGSFTYENDFYLYDNTAALVGSGDDANDISVTACVAPTAPSNDLCADATALPCGTNNLAGTTNYATAVADDASCASDYGVWYTFTGDGQETTIDVDAEAGYDQEIVIYSGSCGSLTNIDCEDAAFSGGVESYTFITTNAVTYYVYVASSSIFDGSTDTGDFTISRSCSPVYTVTFNANGGTGTMTPQAGNSSASLNSNTFTQSSCYFLEWNTAADGSGTSYADGATYSFASDVTLYAQWVCGAGCLHTLELYDYWSDGWQGATVDVTVNGSTVLSGITLASGGGPGTHTFPADNGDAIEIIFTGASSYDDECYFDVYDGYGNQLENNYYPDLSGLTWTGTGNCDAPVPVPGQDCSFPLLLCSSTFSVGNPGYSGTGAYDDFDGTGNCTGGEKNSMWLQIDIAATGDFNFTIMPNDGSNNSNGAETDYDYLVWRISGTGATTDCNNITASPGDALVACNYDGDGVTGVAPGGNAPAPINSWFDAAFEPTVSVTAGDVLLLCVQNFSGSTQGFNLDFGNSGPGVVDYSAPSTIYWTAGNSTTDWTDQANWGNCSVSPVCGVNAIVTSGVTNQPLIPTGDTRYVEDLTINPSATLTLQNNATLHVCGDFTNNGNIVFGANSTIVFDGGSATQNIYGSCTGVNDFGHFVINKTGGEVILNCDIEIAGDFTSSSNTSVLNTNGYHVYLEGDFNNFNGNATYTGTGTTGTLSFIGTANQDYDEGASQLDLNNIIMNNSGAGVNLLTNMYAKTSSGTLTLTDGLITTNGFEVFMQNDPPGAITGQSVASYVNGNLRRNLQSTGAYEFPVGNTTKGYQNAEVDFTAATSINNLIARFDVYPGAIPTQGGTECSTTYSIPNEDNGYWTIEADANSSTGMYDMTLYPTNATNTATANGWTVTKKPTISTGTWGLNGTCAASSTAAVVIRRDMVGFSVFGVAQATIPLPVNLVDFNGKIEGQVNHLYWETASEINSDHFEVLKSANGLDFEKIAEVDAARNSSTMRYYDLIDYDPFDVSYYRLVLVDQNGSKEYSDVVRLERDADIQSASVIPNPNNGLFNLDIQVLEDLDMKYKVYDYTGRIVAEQSLGLSSGKNQISIDLSSEANGIYTLIIFDANNMNVKTIKVLKQD</sequence>
<dbReference type="EMBL" id="OU015584">
    <property type="protein sequence ID" value="CAG5080525.1"/>
    <property type="molecule type" value="Genomic_DNA"/>
</dbReference>
<keyword evidence="6" id="KW-1185">Reference proteome</keyword>
<comment type="subcellular location">
    <subcellularLocation>
        <location evidence="1">Cell envelope</location>
    </subcellularLocation>
</comment>
<dbReference type="NCBIfam" id="TIGR04183">
    <property type="entry name" value="Por_Secre_tail"/>
    <property type="match status" value="1"/>
</dbReference>
<organism evidence="5 6">
    <name type="scientific">Parvicella tangerina</name>
    <dbReference type="NCBI Taxonomy" id="2829795"/>
    <lineage>
        <taxon>Bacteria</taxon>
        <taxon>Pseudomonadati</taxon>
        <taxon>Bacteroidota</taxon>
        <taxon>Flavobacteriia</taxon>
        <taxon>Flavobacteriales</taxon>
        <taxon>Parvicellaceae</taxon>
        <taxon>Parvicella</taxon>
    </lineage>
</organism>
<dbReference type="KEGG" id="ptan:CRYO30217_01357"/>
<dbReference type="RefSeq" id="WP_258541557.1">
    <property type="nucleotide sequence ID" value="NZ_OU015584.1"/>
</dbReference>
<gene>
    <name evidence="5" type="ORF">CRYO30217_01357</name>
</gene>
<dbReference type="Proteomes" id="UP000683507">
    <property type="component" value="Chromosome"/>
</dbReference>
<evidence type="ECO:0000259" key="4">
    <source>
        <dbReference type="Pfam" id="PF18962"/>
    </source>
</evidence>
<evidence type="ECO:0000313" key="6">
    <source>
        <dbReference type="Proteomes" id="UP000683507"/>
    </source>
</evidence>
<evidence type="ECO:0000256" key="3">
    <source>
        <dbReference type="SAM" id="SignalP"/>
    </source>
</evidence>
<proteinExistence type="predicted"/>
<evidence type="ECO:0000256" key="1">
    <source>
        <dbReference type="ARBA" id="ARBA00004196"/>
    </source>
</evidence>
<keyword evidence="2 3" id="KW-0732">Signal</keyword>
<dbReference type="Gene3D" id="2.60.40.4270">
    <property type="entry name" value="Listeria-Bacteroides repeat domain"/>
    <property type="match status" value="1"/>
</dbReference>
<name>A0A916JLL4_9FLAO</name>
<reference evidence="5" key="1">
    <citation type="submission" date="2021-04" db="EMBL/GenBank/DDBJ databases">
        <authorList>
            <person name="Rodrigo-Torres L."/>
            <person name="Arahal R. D."/>
            <person name="Lucena T."/>
        </authorList>
    </citation>
    <scope>NUCLEOTIDE SEQUENCE</scope>
    <source>
        <strain evidence="5">AS29M-1</strain>
    </source>
</reference>
<dbReference type="GO" id="GO:0030313">
    <property type="term" value="C:cell envelope"/>
    <property type="evidence" value="ECO:0007669"/>
    <property type="project" value="UniProtKB-SubCell"/>
</dbReference>
<dbReference type="Pfam" id="PF18962">
    <property type="entry name" value="Por_Secre_tail"/>
    <property type="match status" value="1"/>
</dbReference>
<feature type="domain" description="Secretion system C-terminal sorting" evidence="4">
    <location>
        <begin position="1266"/>
        <end position="1339"/>
    </location>
</feature>
<evidence type="ECO:0000256" key="2">
    <source>
        <dbReference type="ARBA" id="ARBA00022729"/>
    </source>
</evidence>
<protein>
    <recommendedName>
        <fullName evidence="4">Secretion system C-terminal sorting domain-containing protein</fullName>
    </recommendedName>
</protein>
<dbReference type="Pfam" id="PF09479">
    <property type="entry name" value="Flg_new"/>
    <property type="match status" value="1"/>
</dbReference>
<accession>A0A916JLL4</accession>
<evidence type="ECO:0000313" key="5">
    <source>
        <dbReference type="EMBL" id="CAG5080525.1"/>
    </source>
</evidence>
<feature type="signal peptide" evidence="3">
    <location>
        <begin position="1"/>
        <end position="25"/>
    </location>
</feature>
<dbReference type="InterPro" id="IPR026444">
    <property type="entry name" value="Secre_tail"/>
</dbReference>
<dbReference type="InterPro" id="IPR013378">
    <property type="entry name" value="InlB-like_B-rpt"/>
</dbReference>